<evidence type="ECO:0000256" key="2">
    <source>
        <dbReference type="ARBA" id="ARBA00022475"/>
    </source>
</evidence>
<keyword evidence="10" id="KW-0966">Cell projection</keyword>
<dbReference type="PANTHER" id="PTHR30625">
    <property type="entry name" value="PROTEIN TOLQ"/>
    <property type="match status" value="1"/>
</dbReference>
<dbReference type="RefSeq" id="WP_128979940.1">
    <property type="nucleotide sequence ID" value="NZ_PDKJ01000004.1"/>
</dbReference>
<dbReference type="GO" id="GO:0005886">
    <property type="term" value="C:plasma membrane"/>
    <property type="evidence" value="ECO:0007669"/>
    <property type="project" value="UniProtKB-SubCell"/>
</dbReference>
<comment type="caution">
    <text evidence="10">The sequence shown here is derived from an EMBL/GenBank/DDBJ whole genome shotgun (WGS) entry which is preliminary data.</text>
</comment>
<dbReference type="PIRSF" id="PIRSF037714">
    <property type="entry name" value="TolR"/>
    <property type="match status" value="1"/>
</dbReference>
<keyword evidence="3 8" id="KW-0812">Transmembrane</keyword>
<reference evidence="10 11" key="1">
    <citation type="submission" date="2017-10" db="EMBL/GenBank/DDBJ databases">
        <title>Genomics of the genus Arcobacter.</title>
        <authorList>
            <person name="Perez-Cataluna A."/>
            <person name="Figueras M.J."/>
        </authorList>
    </citation>
    <scope>NUCLEOTIDE SEQUENCE [LARGE SCALE GENOMIC DNA]</scope>
    <source>
        <strain evidence="10 11">CECT 8993</strain>
    </source>
</reference>
<dbReference type="Pfam" id="PF01618">
    <property type="entry name" value="MotA_ExbB"/>
    <property type="match status" value="1"/>
</dbReference>
<name>A0A4Q0YGU0_9BACT</name>
<evidence type="ECO:0000259" key="9">
    <source>
        <dbReference type="Pfam" id="PF01618"/>
    </source>
</evidence>
<evidence type="ECO:0000256" key="1">
    <source>
        <dbReference type="ARBA" id="ARBA00004429"/>
    </source>
</evidence>
<keyword evidence="4 8" id="KW-1133">Transmembrane helix</keyword>
<comment type="subcellular location">
    <subcellularLocation>
        <location evidence="1">Cell inner membrane</location>
        <topology evidence="1">Multi-pass membrane protein</topology>
    </subcellularLocation>
    <subcellularLocation>
        <location evidence="6">Membrane</location>
        <topology evidence="6">Multi-pass membrane protein</topology>
    </subcellularLocation>
</comment>
<dbReference type="PANTHER" id="PTHR30625:SF11">
    <property type="entry name" value="MOTA_TOLQ_EXBB PROTON CHANNEL DOMAIN-CONTAINING PROTEIN"/>
    <property type="match status" value="1"/>
</dbReference>
<evidence type="ECO:0000256" key="3">
    <source>
        <dbReference type="ARBA" id="ARBA00022692"/>
    </source>
</evidence>
<evidence type="ECO:0000313" key="11">
    <source>
        <dbReference type="Proteomes" id="UP000290172"/>
    </source>
</evidence>
<dbReference type="AlphaFoldDB" id="A0A4Q0YGU0"/>
<evidence type="ECO:0000256" key="6">
    <source>
        <dbReference type="RuleBase" id="RU004057"/>
    </source>
</evidence>
<comment type="similarity">
    <text evidence="6">Belongs to the exbB/tolQ family.</text>
</comment>
<dbReference type="InterPro" id="IPR050790">
    <property type="entry name" value="ExbB/TolQ_transport"/>
</dbReference>
<dbReference type="InterPro" id="IPR002898">
    <property type="entry name" value="MotA_ExbB_proton_chnl"/>
</dbReference>
<keyword evidence="10" id="KW-0969">Cilium</keyword>
<evidence type="ECO:0000313" key="10">
    <source>
        <dbReference type="EMBL" id="RXJ68904.1"/>
    </source>
</evidence>
<evidence type="ECO:0000256" key="4">
    <source>
        <dbReference type="ARBA" id="ARBA00022989"/>
    </source>
</evidence>
<feature type="domain" description="MotA/TolQ/ExbB proton channel" evidence="9">
    <location>
        <begin position="314"/>
        <end position="419"/>
    </location>
</feature>
<keyword evidence="10" id="KW-0282">Flagellum</keyword>
<keyword evidence="2" id="KW-1003">Cell membrane</keyword>
<dbReference type="Proteomes" id="UP000290172">
    <property type="component" value="Unassembled WGS sequence"/>
</dbReference>
<protein>
    <submittedName>
        <fullName evidence="10">Flagellar motor protein MotA</fullName>
    </submittedName>
</protein>
<dbReference type="InterPro" id="IPR017270">
    <property type="entry name" value="MotA/TolQ/ExbB-rel"/>
</dbReference>
<evidence type="ECO:0000256" key="5">
    <source>
        <dbReference type="ARBA" id="ARBA00023136"/>
    </source>
</evidence>
<keyword evidence="5 8" id="KW-0472">Membrane</keyword>
<feature type="transmembrane region" description="Helical" evidence="8">
    <location>
        <begin position="256"/>
        <end position="283"/>
    </location>
</feature>
<sequence>MLRTFILFTLFTGSIFALQLNNLLNDIKNDASVELQQERQRLQEFIQNEKEQQKLLNEAKTVLANENKRSIELKKTLDKNEELLASQEAILLEKTGDLGEMFGSVRQTSADFLTNYQHSLTASQGESKEALFEKFSNSKRLPNIEELKSLWHGMLDEIIKSGNVEKYSANVILNDGERVIQEVTRVGLFAAKSDGKYFNYSNDMKALVELATQPEESGSLFGSDENLFVIDPTRGTLFELLNNQPTLMQRVNQGGVVGYIIIALGLIGLIFAIYKSVVLNLYLSKIKAQMKDLANPKENNPLGKVIAVFKKYKDYDLSDLELKLAESILQETTKVQKGQSFVKLLSAVTPLLGLLGTVTGMIATFQAITLFGTGDPKLMAGGISTALITTVLGLVAAIPLLFTYTYISSKSEAIVSILEEQSMGMLAKSIK</sequence>
<organism evidence="10 11">
    <name type="scientific">Halarcobacter ebronensis</name>
    <dbReference type="NCBI Taxonomy" id="1462615"/>
    <lineage>
        <taxon>Bacteria</taxon>
        <taxon>Pseudomonadati</taxon>
        <taxon>Campylobacterota</taxon>
        <taxon>Epsilonproteobacteria</taxon>
        <taxon>Campylobacterales</taxon>
        <taxon>Arcobacteraceae</taxon>
        <taxon>Halarcobacter</taxon>
    </lineage>
</organism>
<feature type="transmembrane region" description="Helical" evidence="8">
    <location>
        <begin position="380"/>
        <end position="402"/>
    </location>
</feature>
<proteinExistence type="inferred from homology"/>
<accession>A0A4Q0YGU0</accession>
<dbReference type="EMBL" id="PDKJ01000004">
    <property type="protein sequence ID" value="RXJ68904.1"/>
    <property type="molecule type" value="Genomic_DNA"/>
</dbReference>
<gene>
    <name evidence="10" type="ORF">CRV08_05560</name>
</gene>
<keyword evidence="7" id="KW-0175">Coiled coil</keyword>
<keyword evidence="6" id="KW-0813">Transport</keyword>
<feature type="transmembrane region" description="Helical" evidence="8">
    <location>
        <begin position="344"/>
        <end position="368"/>
    </location>
</feature>
<evidence type="ECO:0000256" key="7">
    <source>
        <dbReference type="SAM" id="Coils"/>
    </source>
</evidence>
<keyword evidence="6" id="KW-0653">Protein transport</keyword>
<feature type="coiled-coil region" evidence="7">
    <location>
        <begin position="28"/>
        <end position="55"/>
    </location>
</feature>
<evidence type="ECO:0000256" key="8">
    <source>
        <dbReference type="SAM" id="Phobius"/>
    </source>
</evidence>
<dbReference type="GO" id="GO:0017038">
    <property type="term" value="P:protein import"/>
    <property type="evidence" value="ECO:0007669"/>
    <property type="project" value="TreeGrafter"/>
</dbReference>